<comment type="caution">
    <text evidence="4">The sequence shown here is derived from an EMBL/GenBank/DDBJ whole genome shotgun (WGS) entry which is preliminary data.</text>
</comment>
<dbReference type="Proteomes" id="UP001409291">
    <property type="component" value="Unassembled WGS sequence"/>
</dbReference>
<dbReference type="SMART" id="SM00850">
    <property type="entry name" value="LytTR"/>
    <property type="match status" value="1"/>
</dbReference>
<name>A0ABV0C046_9SPHI</name>
<keyword evidence="5" id="KW-1185">Reference proteome</keyword>
<feature type="modified residue" description="4-aspartylphosphate" evidence="2">
    <location>
        <position position="58"/>
    </location>
</feature>
<dbReference type="PANTHER" id="PTHR48111:SF3">
    <property type="entry name" value="TRANSCRIPTIONAL REGULATORY PROTEIN BTSR"/>
    <property type="match status" value="1"/>
</dbReference>
<evidence type="ECO:0000256" key="2">
    <source>
        <dbReference type="PROSITE-ProRule" id="PRU00169"/>
    </source>
</evidence>
<evidence type="ECO:0000259" key="3">
    <source>
        <dbReference type="PROSITE" id="PS50110"/>
    </source>
</evidence>
<keyword evidence="2" id="KW-0597">Phosphoprotein</keyword>
<feature type="domain" description="Response regulatory" evidence="3">
    <location>
        <begin position="7"/>
        <end position="118"/>
    </location>
</feature>
<accession>A0ABV0C046</accession>
<dbReference type="InterPro" id="IPR011006">
    <property type="entry name" value="CheY-like_superfamily"/>
</dbReference>
<keyword evidence="1 4" id="KW-0238">DNA-binding</keyword>
<gene>
    <name evidence="4" type="ORF">ABE541_20235</name>
</gene>
<dbReference type="Gene3D" id="2.40.50.1020">
    <property type="entry name" value="LytTr DNA-binding domain"/>
    <property type="match status" value="1"/>
</dbReference>
<protein>
    <submittedName>
        <fullName evidence="4">LytTR family DNA-binding domain-containing protein</fullName>
    </submittedName>
</protein>
<proteinExistence type="predicted"/>
<dbReference type="Pfam" id="PF04397">
    <property type="entry name" value="LytTR"/>
    <property type="match status" value="1"/>
</dbReference>
<evidence type="ECO:0000313" key="5">
    <source>
        <dbReference type="Proteomes" id="UP001409291"/>
    </source>
</evidence>
<evidence type="ECO:0000256" key="1">
    <source>
        <dbReference type="ARBA" id="ARBA00023125"/>
    </source>
</evidence>
<dbReference type="PANTHER" id="PTHR48111">
    <property type="entry name" value="REGULATOR OF RPOS"/>
    <property type="match status" value="1"/>
</dbReference>
<evidence type="ECO:0000313" key="4">
    <source>
        <dbReference type="EMBL" id="MEN5379608.1"/>
    </source>
</evidence>
<dbReference type="EMBL" id="JBDJNQ010000011">
    <property type="protein sequence ID" value="MEN5379608.1"/>
    <property type="molecule type" value="Genomic_DNA"/>
</dbReference>
<dbReference type="SUPFAM" id="SSF52172">
    <property type="entry name" value="CheY-like"/>
    <property type="match status" value="1"/>
</dbReference>
<dbReference type="InterPro" id="IPR007492">
    <property type="entry name" value="LytTR_DNA-bd_dom"/>
</dbReference>
<sequence>MKQELYQVLLVDDMPDAVKVLRDRLKAFDFLNVLRIQSDPFEARSFITENKIDILFLDMDMPGMDGFTLIQSLPEPPVVIICSGHNSYAYESYDMQAVGYVDKMVGHEKLVRTLKLAVAEVDKRAALRVRKSTTISLRCMETKVMKIIDKAHIYIAEINGKELTVYLKGADNQIEKLQSNITLTELYNQLSLQDFIRIGRSYVIHRKAIEGYTHSKIVIKDLKMKIPVSALDYQELLSFINQAE</sequence>
<dbReference type="GO" id="GO:0003677">
    <property type="term" value="F:DNA binding"/>
    <property type="evidence" value="ECO:0007669"/>
    <property type="project" value="UniProtKB-KW"/>
</dbReference>
<dbReference type="Pfam" id="PF00072">
    <property type="entry name" value="Response_reg"/>
    <property type="match status" value="1"/>
</dbReference>
<dbReference type="Gene3D" id="3.40.50.2300">
    <property type="match status" value="1"/>
</dbReference>
<dbReference type="InterPro" id="IPR001789">
    <property type="entry name" value="Sig_transdc_resp-reg_receiver"/>
</dbReference>
<dbReference type="InterPro" id="IPR039420">
    <property type="entry name" value="WalR-like"/>
</dbReference>
<dbReference type="RefSeq" id="WP_346582452.1">
    <property type="nucleotide sequence ID" value="NZ_JBDJNQ010000011.1"/>
</dbReference>
<dbReference type="PROSITE" id="PS50110">
    <property type="entry name" value="RESPONSE_REGULATORY"/>
    <property type="match status" value="1"/>
</dbReference>
<dbReference type="SMART" id="SM00448">
    <property type="entry name" value="REC"/>
    <property type="match status" value="1"/>
</dbReference>
<reference evidence="4 5" key="1">
    <citation type="submission" date="2024-04" db="EMBL/GenBank/DDBJ databases">
        <title>WGS of bacteria from Torrens River.</title>
        <authorList>
            <person name="Wyrsch E.R."/>
            <person name="Drigo B."/>
        </authorList>
    </citation>
    <scope>NUCLEOTIDE SEQUENCE [LARGE SCALE GENOMIC DNA]</scope>
    <source>
        <strain evidence="4 5">TWI391</strain>
    </source>
</reference>
<organism evidence="4 5">
    <name type="scientific">Sphingobacterium kitahiroshimense</name>
    <dbReference type="NCBI Taxonomy" id="470446"/>
    <lineage>
        <taxon>Bacteria</taxon>
        <taxon>Pseudomonadati</taxon>
        <taxon>Bacteroidota</taxon>
        <taxon>Sphingobacteriia</taxon>
        <taxon>Sphingobacteriales</taxon>
        <taxon>Sphingobacteriaceae</taxon>
        <taxon>Sphingobacterium</taxon>
    </lineage>
</organism>